<protein>
    <recommendedName>
        <fullName evidence="3">EGF-like domain-containing protein</fullName>
    </recommendedName>
</protein>
<evidence type="ECO:0000256" key="1">
    <source>
        <dbReference type="SAM" id="Phobius"/>
    </source>
</evidence>
<dbReference type="SMART" id="SM00181">
    <property type="entry name" value="EGF"/>
    <property type="match status" value="6"/>
</dbReference>
<feature type="transmembrane region" description="Helical" evidence="1">
    <location>
        <begin position="1890"/>
        <end position="1909"/>
    </location>
</feature>
<dbReference type="OrthoDB" id="300641at2759"/>
<evidence type="ECO:0000313" key="5">
    <source>
        <dbReference type="Proteomes" id="UP000692954"/>
    </source>
</evidence>
<comment type="caution">
    <text evidence="4">The sequence shown here is derived from an EMBL/GenBank/DDBJ whole genome shotgun (WGS) entry which is preliminary data.</text>
</comment>
<organism evidence="4 5">
    <name type="scientific">Paramecium sonneborni</name>
    <dbReference type="NCBI Taxonomy" id="65129"/>
    <lineage>
        <taxon>Eukaryota</taxon>
        <taxon>Sar</taxon>
        <taxon>Alveolata</taxon>
        <taxon>Ciliophora</taxon>
        <taxon>Intramacronucleata</taxon>
        <taxon>Oligohymenophorea</taxon>
        <taxon>Peniculida</taxon>
        <taxon>Parameciidae</taxon>
        <taxon>Paramecium</taxon>
    </lineage>
</organism>
<keyword evidence="2" id="KW-0732">Signal</keyword>
<keyword evidence="1" id="KW-1133">Transmembrane helix</keyword>
<dbReference type="InterPro" id="IPR006212">
    <property type="entry name" value="Furin_repeat"/>
</dbReference>
<gene>
    <name evidence="4" type="ORF">PSON_ATCC_30995.1.T0340318</name>
</gene>
<keyword evidence="1" id="KW-0472">Membrane</keyword>
<feature type="transmembrane region" description="Helical" evidence="1">
    <location>
        <begin position="1988"/>
        <end position="2010"/>
    </location>
</feature>
<dbReference type="PANTHER" id="PTHR15332:SF175">
    <property type="entry name" value="PROPROTEIN CONVERTASE SUBTILISIN_KEXIN TYPE 5-LIKE"/>
    <property type="match status" value="1"/>
</dbReference>
<dbReference type="SMART" id="SM00261">
    <property type="entry name" value="FU"/>
    <property type="match status" value="7"/>
</dbReference>
<evidence type="ECO:0000256" key="2">
    <source>
        <dbReference type="SAM" id="SignalP"/>
    </source>
</evidence>
<feature type="chain" id="PRO_5035904774" description="EGF-like domain-containing protein" evidence="2">
    <location>
        <begin position="17"/>
        <end position="2035"/>
    </location>
</feature>
<dbReference type="InterPro" id="IPR000742">
    <property type="entry name" value="EGF"/>
</dbReference>
<evidence type="ECO:0000259" key="3">
    <source>
        <dbReference type="SMART" id="SM00181"/>
    </source>
</evidence>
<feature type="domain" description="EGF-like" evidence="3">
    <location>
        <begin position="555"/>
        <end position="590"/>
    </location>
</feature>
<feature type="domain" description="EGF-like" evidence="3">
    <location>
        <begin position="609"/>
        <end position="647"/>
    </location>
</feature>
<dbReference type="Proteomes" id="UP000692954">
    <property type="component" value="Unassembled WGS sequence"/>
</dbReference>
<accession>A0A8S1MCC0</accession>
<feature type="transmembrane region" description="Helical" evidence="1">
    <location>
        <begin position="1679"/>
        <end position="1697"/>
    </location>
</feature>
<dbReference type="EMBL" id="CAJJDN010000034">
    <property type="protein sequence ID" value="CAD8076322.1"/>
    <property type="molecule type" value="Genomic_DNA"/>
</dbReference>
<feature type="transmembrane region" description="Helical" evidence="1">
    <location>
        <begin position="1944"/>
        <end position="1968"/>
    </location>
</feature>
<evidence type="ECO:0000313" key="4">
    <source>
        <dbReference type="EMBL" id="CAD8076322.1"/>
    </source>
</evidence>
<sequence length="2035" mass="235119">MFLFLALLMIITKSSSITDLMEGTSPQNVEWQNQDSTPFTKKFSCDNQQSIGPFIGKIDTNIKKVFNNLQPHYSLQVTLDLLFIEYWSGTSNYINIIIDSQTIYSDSSISTSNFNTPNNYCKTNAFLIFLYNQQLITLRQNIIHDNLNPTLEIKSSFQCTLLSLYSVCERLLIKNVVVTPQLCHFTCLTCNGPLEVNCLTCPNGMIQDGKCTCQNGYSSYNYECVQTCPQYYTSQNQKCQLNCSLNCQSCVQSKCNVCENGFILYQGTCVTTCPKSSSLQNNICVDFSEQSTWGSEYIGKYFDGFDIDLLSQINQFTFTFNSMLSKQTGQIFSTYNNQYLLGGFGVWSHGYYTTFFNGLPAHNKLRIYLNAWFIDNWTNEQFIIKLDNQIIYQVSYQSSKATTNLFYLNSNDYIEEIILLIEHTSSAAEITFQTTLSISAYEASLALSNIYILIDFCDYHCDICSSNQCTTCINPYQLIHNKCALCDSTNFRNNDCSCYIGYYDDNLNQQCQKCKQECEQCLNAYSCTQCKQGTNLIILPNCMNCNTGFYYDNGICSKCNLNCLTCFGNEKSQCLSCLNNQILNNNNECQYCQANQFINNNICQDCQYNCETCNDAQICLTCTQGRINAPSCICEAGYFESNNKSCQPCNIQCSTCDSFRDNCLTCSGNRQNPPLCQCQDNFDQNTNFIWCTDCSVANLDIKMSPNIKKLIISFEKKIRKINPDCLSIFEEQTLKYLGIQPICFIQQFSIDVILGENAKVYFGLQIIFQINIIQFQECQNSVAQFFNNILLKSTDLEAPQIIFTKNQVLLSACSNNPDSIYQIQSYNFGSSPITFIDWKLIRVTQQDSKITEIIENLKNQFKNQQQNIIFEFSNDILEMQNEILLELKYLNFLGIQGSSFITIKQLTAKLFLNVQLQTSQYFTSQLIQFYIQVSHCSQTFTNELKLNISTKIGTLYKQFEIAFGEYYIYQIEPYLLNADLYQLNIGVNLKENLIIQDSFQILIVNEEPSIQLFTQSNFLSFSQILLIHGQVKNIANPYPALEWDCFDITQNSECKTLNQTKLEFPNSQNLTIQPYTLTPFSVYMFSAIYQDLYQFATITIVETDVPKIEFEAYPDVSNGYINFYDQLLFKFKYLEIIQNPDLLMYTGILSNSNLLIKHFRFNYLELQISLWHYFTVEQLTKHMTLKINIYNPDYFSPSQLTIPLKINIPPLQCQINLFRVNESTITNFSIKITNCQDENLPLQYRLVLYLNSSDLKFDYSINTIQKGIILIDYQYNNLFQTQLTGNGEIQLMIQVKDNLNGICNYTNSLNFTYEQGTLRQLLINSSSISETLIYATSLQYEDNLNVQEIKEVIQQQINYFSNCQCITQKQLLTLKTLTIKYIERELSDIDSELSLSKERLNKINLQMTNLHVIEYDKFEHTQKEFLKVSLLEETIEIAKYINELYKVNNIYQQKKRVLTSEQDYDGKNTNNYIIMDSINVITEIQLQNQIINGNQQTIMTDSFNISTQKATQKVLENTISSSLTAPQVIGQNEQQNNLNSSLETYSYKMITYKSNPYKYDTYFMNNYNQQNDYPLYQPEIKQLSNQVLVYNLSQSQGIRYNFENQKENLIVECVSKVQDNWGLDACKTVKEDQKVICQCQYVSSTTILEATQQIFDETIDFFSLQTIDKMLNCQYQSIIFTYIVIIYTILFLWYIFYGYKMDQSKNEDLLFNSTKVAPSEWDMAIEKAGGIINVGEIESEKKIPAMEGTSSLRKETQKKTMFSSNDSQITFEDKQLKRPQFEYYNKMLASKKSVGITTNVCSGRIIEETEAEASSRSKTAISPNVKLALSENRSTYRRQQIIEDQSLYKRYSTQRISLCKAVIEYIELNHKVLSLYYLYDKDCSRVYRTIMLYVSLLGEISILTFFGKIINLNTIIALSILQTLFGVIYRKLLQLFLKSQKLCLNYIGFNLAILSVLFFLFIIFGSVAKYQSVLESSLWGVAYLSSFILDYLLYTNIQILVFFVIIIKFGNSETVKKYLKLFLNEKVYIQTFGNS</sequence>
<keyword evidence="1" id="KW-0812">Transmembrane</keyword>
<name>A0A8S1MCC0_9CILI</name>
<feature type="domain" description="EGF-like" evidence="3">
    <location>
        <begin position="655"/>
        <end position="692"/>
    </location>
</feature>
<feature type="domain" description="EGF-like" evidence="3">
    <location>
        <begin position="242"/>
        <end position="270"/>
    </location>
</feature>
<feature type="transmembrane region" description="Helical" evidence="1">
    <location>
        <begin position="1915"/>
        <end position="1932"/>
    </location>
</feature>
<dbReference type="PANTHER" id="PTHR15332">
    <property type="entry name" value="PROPROTEIN CONVERTASE SUBTILISIN_KEXIN TYPE 5-LIKE"/>
    <property type="match status" value="1"/>
</dbReference>
<feature type="domain" description="EGF-like" evidence="3">
    <location>
        <begin position="513"/>
        <end position="543"/>
    </location>
</feature>
<feature type="signal peptide" evidence="2">
    <location>
        <begin position="1"/>
        <end position="16"/>
    </location>
</feature>
<feature type="domain" description="EGF-like" evidence="3">
    <location>
        <begin position="182"/>
        <end position="214"/>
    </location>
</feature>
<reference evidence="4" key="1">
    <citation type="submission" date="2021-01" db="EMBL/GenBank/DDBJ databases">
        <authorList>
            <consortium name="Genoscope - CEA"/>
            <person name="William W."/>
        </authorList>
    </citation>
    <scope>NUCLEOTIDE SEQUENCE</scope>
</reference>
<keyword evidence="5" id="KW-1185">Reference proteome</keyword>
<proteinExistence type="predicted"/>
<dbReference type="CDD" id="cd00064">
    <property type="entry name" value="FU"/>
    <property type="match status" value="2"/>
</dbReference>